<dbReference type="Gene3D" id="3.10.129.10">
    <property type="entry name" value="Hotdog Thioesterase"/>
    <property type="match status" value="1"/>
</dbReference>
<evidence type="ECO:0000313" key="2">
    <source>
        <dbReference type="Proteomes" id="UP000177798"/>
    </source>
</evidence>
<evidence type="ECO:0008006" key="3">
    <source>
        <dbReference type="Google" id="ProtNLM"/>
    </source>
</evidence>
<gene>
    <name evidence="1" type="ORF">sscle_04g035030</name>
</gene>
<dbReference type="PANTHER" id="PTHR28152:SF2">
    <property type="entry name" value="N-TERMINAL OF MAOC-LIKE DEHYDRATASE DOMAIN-CONTAINING PROTEIN"/>
    <property type="match status" value="1"/>
</dbReference>
<name>A0A1D9Q2F3_SCLS1</name>
<organism evidence="1 2">
    <name type="scientific">Sclerotinia sclerotiorum (strain ATCC 18683 / 1980 / Ss-1)</name>
    <name type="common">White mold</name>
    <name type="synonym">Whetzelinia sclerotiorum</name>
    <dbReference type="NCBI Taxonomy" id="665079"/>
    <lineage>
        <taxon>Eukaryota</taxon>
        <taxon>Fungi</taxon>
        <taxon>Dikarya</taxon>
        <taxon>Ascomycota</taxon>
        <taxon>Pezizomycotina</taxon>
        <taxon>Leotiomycetes</taxon>
        <taxon>Helotiales</taxon>
        <taxon>Sclerotiniaceae</taxon>
        <taxon>Sclerotinia</taxon>
    </lineage>
</organism>
<dbReference type="EMBL" id="CP017817">
    <property type="protein sequence ID" value="APA08733.1"/>
    <property type="molecule type" value="Genomic_DNA"/>
</dbReference>
<reference evidence="2" key="1">
    <citation type="journal article" date="2017" name="Genome Biol. Evol.">
        <title>The complete genome sequence of the phytopathogenic fungus Sclerotinia sclerotiorum reveals insights into the genome architecture of broad host range pathogens.</title>
        <authorList>
            <person name="Derbyshire M."/>
            <person name="Denton-Giles M."/>
            <person name="Hegedus D."/>
            <person name="Seifbarghy S."/>
            <person name="Rollins J."/>
            <person name="van Kan J."/>
            <person name="Seidl M.F."/>
            <person name="Faino L."/>
            <person name="Mbengue M."/>
            <person name="Navaud O."/>
            <person name="Raffaele S."/>
            <person name="Hammond-Kosack K."/>
            <person name="Heard S."/>
            <person name="Oliver R."/>
        </authorList>
    </citation>
    <scope>NUCLEOTIDE SEQUENCE [LARGE SCALE GENOMIC DNA]</scope>
    <source>
        <strain evidence="2">ATCC 18683 / 1980 / Ss-1</strain>
    </source>
</reference>
<dbReference type="OrthoDB" id="3257538at2759"/>
<accession>A0A1D9Q2F3</accession>
<dbReference type="InterPro" id="IPR029069">
    <property type="entry name" value="HotDog_dom_sf"/>
</dbReference>
<dbReference type="PANTHER" id="PTHR28152">
    <property type="entry name" value="HYDROXYACYL-THIOESTER DEHYDRATASE TYPE 2, MITOCHONDRIAL"/>
    <property type="match status" value="1"/>
</dbReference>
<evidence type="ECO:0000313" key="1">
    <source>
        <dbReference type="EMBL" id="APA08733.1"/>
    </source>
</evidence>
<proteinExistence type="predicted"/>
<sequence length="339" mass="38671">MSHPLLKHGIRHLHTIKPTAAAASVSASSFAETLLQDWKSQSQSRKDLICSQILDINQLRKLNATLPFPTFSTSKPIRISVPVSIPPCHHLVYFTPSDAELELGSDGSDRIFNPPVPFTRRMWAGGELEWVSGNELVVEEKVVEKTKLESAEAKRTRNGEDMMVVRVEKKFENSKGLALVDRRNWIFRRAIDPSNPLPLPALPHRIPFPSAPYMRDITHTPVSLFRFSALTFNAHKIHYNREWCREVEGHRDCVVHGPLNLIHMVDFWRHVIEKKEEKAIGDNIGTILLPKKVTYRATSPLYVGEAYRILMEEEIEKISEMKIVDGFGNVAMVGKIERW</sequence>
<dbReference type="VEuPathDB" id="FungiDB:sscle_04g035030"/>
<dbReference type="SUPFAM" id="SSF54637">
    <property type="entry name" value="Thioesterase/thiol ester dehydrase-isomerase"/>
    <property type="match status" value="1"/>
</dbReference>
<dbReference type="Proteomes" id="UP000177798">
    <property type="component" value="Chromosome 4"/>
</dbReference>
<dbReference type="InterPro" id="IPR052741">
    <property type="entry name" value="Mitochondrial_HTD2"/>
</dbReference>
<protein>
    <recommendedName>
        <fullName evidence="3">N-terminal of MaoC-like dehydratase domain-containing protein</fullName>
    </recommendedName>
</protein>
<dbReference type="FunFam" id="3.10.129.10:FF:000103">
    <property type="entry name" value="WGS project CABT00000000 data, contig 2.1"/>
    <property type="match status" value="1"/>
</dbReference>
<dbReference type="AlphaFoldDB" id="A0A1D9Q2F3"/>